<dbReference type="InterPro" id="IPR005119">
    <property type="entry name" value="LysR_subst-bd"/>
</dbReference>
<gene>
    <name evidence="6" type="ORF">Y958_04790</name>
</gene>
<dbReference type="PANTHER" id="PTHR30579">
    <property type="entry name" value="TRANSCRIPTIONAL REGULATOR"/>
    <property type="match status" value="1"/>
</dbReference>
<keyword evidence="4" id="KW-0804">Transcription</keyword>
<evidence type="ECO:0000256" key="3">
    <source>
        <dbReference type="ARBA" id="ARBA00023125"/>
    </source>
</evidence>
<evidence type="ECO:0000256" key="2">
    <source>
        <dbReference type="ARBA" id="ARBA00023015"/>
    </source>
</evidence>
<dbReference type="GO" id="GO:0003700">
    <property type="term" value="F:DNA-binding transcription factor activity"/>
    <property type="evidence" value="ECO:0007669"/>
    <property type="project" value="InterPro"/>
</dbReference>
<dbReference type="Pfam" id="PF03466">
    <property type="entry name" value="LysR_substrate"/>
    <property type="match status" value="1"/>
</dbReference>
<dbReference type="Gene3D" id="1.10.10.10">
    <property type="entry name" value="Winged helix-like DNA-binding domain superfamily/Winged helix DNA-binding domain"/>
    <property type="match status" value="1"/>
</dbReference>
<dbReference type="EMBL" id="CP022110">
    <property type="protein sequence ID" value="ASG20210.1"/>
    <property type="molecule type" value="Genomic_DNA"/>
</dbReference>
<name>A0A248JNZ2_9PROT</name>
<dbReference type="SUPFAM" id="SSF46785">
    <property type="entry name" value="Winged helix' DNA-binding domain"/>
    <property type="match status" value="1"/>
</dbReference>
<evidence type="ECO:0000259" key="5">
    <source>
        <dbReference type="PROSITE" id="PS50931"/>
    </source>
</evidence>
<accession>A0A248JNZ2</accession>
<evidence type="ECO:0000256" key="1">
    <source>
        <dbReference type="ARBA" id="ARBA00009437"/>
    </source>
</evidence>
<keyword evidence="7" id="KW-1185">Reference proteome</keyword>
<comment type="similarity">
    <text evidence="1">Belongs to the LysR transcriptional regulatory family.</text>
</comment>
<dbReference type="FunFam" id="1.10.10.10:FF:000001">
    <property type="entry name" value="LysR family transcriptional regulator"/>
    <property type="match status" value="1"/>
</dbReference>
<dbReference type="PANTHER" id="PTHR30579:SF7">
    <property type="entry name" value="HTH-TYPE TRANSCRIPTIONAL REGULATOR LRHA-RELATED"/>
    <property type="match status" value="1"/>
</dbReference>
<dbReference type="AlphaFoldDB" id="A0A248JNZ2"/>
<dbReference type="InterPro" id="IPR036390">
    <property type="entry name" value="WH_DNA-bd_sf"/>
</dbReference>
<dbReference type="Pfam" id="PF00126">
    <property type="entry name" value="HTH_1"/>
    <property type="match status" value="1"/>
</dbReference>
<dbReference type="KEGG" id="nao:Y958_04790"/>
<dbReference type="SUPFAM" id="SSF53850">
    <property type="entry name" value="Periplasmic binding protein-like II"/>
    <property type="match status" value="1"/>
</dbReference>
<dbReference type="InterPro" id="IPR050176">
    <property type="entry name" value="LTTR"/>
</dbReference>
<dbReference type="Gene3D" id="3.40.190.10">
    <property type="entry name" value="Periplasmic binding protein-like II"/>
    <property type="match status" value="2"/>
</dbReference>
<dbReference type="InterPro" id="IPR000847">
    <property type="entry name" value="LysR_HTH_N"/>
</dbReference>
<feature type="domain" description="HTH lysR-type" evidence="5">
    <location>
        <begin position="7"/>
        <end position="64"/>
    </location>
</feature>
<sequence>MIKMASLDVESVQAFVAIADLQSFTRAAEALGTTQGAISVKLRRLEERIGQRLIERTPRHVRLSAHGAVFLDRARDFLAAHEAALSALTSTTPRRFGLGIAAHVAGPELPTLLAQLNAHDPGLRIEVRLENSRTLLDAFDRGELDACIIRREDDRRDGEVLGPEDFGWFAAPNFEHRQGEPLRLAALSPSCGVRDIATRALDEAGITWTEVFLGGGSSAVTAAVSAGLAMAVFSCRLAPPGTIEIGERFRLPRLPSSEIVLHSTLTDPKSRAALRTLAAAFREHRAMAG</sequence>
<evidence type="ECO:0000313" key="6">
    <source>
        <dbReference type="EMBL" id="ASG20210.1"/>
    </source>
</evidence>
<dbReference type="Proteomes" id="UP000197153">
    <property type="component" value="Chromosome 1"/>
</dbReference>
<reference evidence="6 7" key="1">
    <citation type="submission" date="2017-06" db="EMBL/GenBank/DDBJ databases">
        <title>Complete genome sequence of Nitrospirillum amazonense strain CBAmC, an endophytic nitrogen-fixing and plant growth-promoting bacterium, isolated from sugarcane.</title>
        <authorList>
            <person name="Schwab S."/>
            <person name="dos Santos Teixeira K.R."/>
            <person name="Simoes Araujo J.L."/>
            <person name="Soares Vidal M."/>
            <person name="Borges de Freitas H.R."/>
            <person name="Rivello Crivelaro A.L."/>
            <person name="Bueno de Camargo Nunes A."/>
            <person name="dos Santos C.M."/>
            <person name="Palmeira da Silva Rosa D."/>
            <person name="da Silva Padilha D."/>
            <person name="da Silva E."/>
            <person name="Araujo Terra L."/>
            <person name="Soares Mendes V."/>
            <person name="Farinelli L."/>
            <person name="Magalhaes Cruz L."/>
            <person name="Baldani J.I."/>
        </authorList>
    </citation>
    <scope>NUCLEOTIDE SEQUENCE [LARGE SCALE GENOMIC DNA]</scope>
    <source>
        <strain evidence="6 7">CBAmC</strain>
    </source>
</reference>
<dbReference type="InterPro" id="IPR036388">
    <property type="entry name" value="WH-like_DNA-bd_sf"/>
</dbReference>
<dbReference type="PROSITE" id="PS50931">
    <property type="entry name" value="HTH_LYSR"/>
    <property type="match status" value="1"/>
</dbReference>
<proteinExistence type="inferred from homology"/>
<protein>
    <submittedName>
        <fullName evidence="6">LysR family transcriptional regulator</fullName>
    </submittedName>
</protein>
<organism evidence="6 7">
    <name type="scientific">Nitrospirillum viridazoti CBAmc</name>
    <dbReference type="NCBI Taxonomy" id="1441467"/>
    <lineage>
        <taxon>Bacteria</taxon>
        <taxon>Pseudomonadati</taxon>
        <taxon>Pseudomonadota</taxon>
        <taxon>Alphaproteobacteria</taxon>
        <taxon>Rhodospirillales</taxon>
        <taxon>Azospirillaceae</taxon>
        <taxon>Nitrospirillum</taxon>
        <taxon>Nitrospirillum viridazoti</taxon>
    </lineage>
</organism>
<evidence type="ECO:0000256" key="4">
    <source>
        <dbReference type="ARBA" id="ARBA00023163"/>
    </source>
</evidence>
<dbReference type="GO" id="GO:0003677">
    <property type="term" value="F:DNA binding"/>
    <property type="evidence" value="ECO:0007669"/>
    <property type="project" value="UniProtKB-KW"/>
</dbReference>
<keyword evidence="2" id="KW-0805">Transcription regulation</keyword>
<evidence type="ECO:0000313" key="7">
    <source>
        <dbReference type="Proteomes" id="UP000197153"/>
    </source>
</evidence>
<dbReference type="PRINTS" id="PR00039">
    <property type="entry name" value="HTHLYSR"/>
</dbReference>
<keyword evidence="3" id="KW-0238">DNA-binding</keyword>